<protein>
    <recommendedName>
        <fullName evidence="13">Cytochrome b5</fullName>
    </recommendedName>
</protein>
<accession>A0A0V0THW8</accession>
<dbReference type="FunFam" id="3.10.120.10:FF:000002">
    <property type="entry name" value="Cytochrome b5 type B"/>
    <property type="match status" value="1"/>
</dbReference>
<evidence type="ECO:0000313" key="16">
    <source>
        <dbReference type="EMBL" id="KRX38131.1"/>
    </source>
</evidence>
<keyword evidence="6" id="KW-0256">Endoplasmic reticulum</keyword>
<dbReference type="Pfam" id="PF00173">
    <property type="entry name" value="Cyt-b5"/>
    <property type="match status" value="1"/>
</dbReference>
<keyword evidence="17" id="KW-1185">Reference proteome</keyword>
<evidence type="ECO:0000256" key="13">
    <source>
        <dbReference type="ARBA" id="ARBA00039806"/>
    </source>
</evidence>
<comment type="subcellular location">
    <subcellularLocation>
        <location evidence="1">Endoplasmic reticulum membrane</location>
        <topology evidence="1">Single-pass membrane protein</topology>
        <orientation evidence="1">Cytoplasmic side</orientation>
    </subcellularLocation>
    <subcellularLocation>
        <location evidence="11">Microsome membrane</location>
        <topology evidence="11">Single-pass membrane protein</topology>
        <orientation evidence="11">Cytoplasmic side</orientation>
    </subcellularLocation>
</comment>
<keyword evidence="2" id="KW-0813">Transport</keyword>
<dbReference type="InterPro" id="IPR036400">
    <property type="entry name" value="Cyt_B5-like_heme/steroid_sf"/>
</dbReference>
<evidence type="ECO:0000313" key="17">
    <source>
        <dbReference type="Proteomes" id="UP000055048"/>
    </source>
</evidence>
<evidence type="ECO:0000256" key="4">
    <source>
        <dbReference type="ARBA" id="ARBA00022692"/>
    </source>
</evidence>
<evidence type="ECO:0000256" key="3">
    <source>
        <dbReference type="ARBA" id="ARBA00022617"/>
    </source>
</evidence>
<dbReference type="PRINTS" id="PR00363">
    <property type="entry name" value="CYTOCHROMEB5"/>
</dbReference>
<dbReference type="STRING" id="144512.A0A0V0THW8"/>
<keyword evidence="9 14" id="KW-0408">Iron</keyword>
<keyword evidence="10 14" id="KW-0472">Membrane</keyword>
<dbReference type="SMART" id="SM01117">
    <property type="entry name" value="Cyt-b5"/>
    <property type="match status" value="1"/>
</dbReference>
<dbReference type="PANTHER" id="PTHR19359:SF150">
    <property type="entry name" value="CYTOCHROME B5"/>
    <property type="match status" value="1"/>
</dbReference>
<keyword evidence="5 14" id="KW-0479">Metal-binding</keyword>
<keyword evidence="7" id="KW-0492">Microsome</keyword>
<dbReference type="GO" id="GO:0005789">
    <property type="term" value="C:endoplasmic reticulum membrane"/>
    <property type="evidence" value="ECO:0007669"/>
    <property type="project" value="UniProtKB-SubCell"/>
</dbReference>
<evidence type="ECO:0000256" key="1">
    <source>
        <dbReference type="ARBA" id="ARBA00004131"/>
    </source>
</evidence>
<dbReference type="GO" id="GO:0046872">
    <property type="term" value="F:metal ion binding"/>
    <property type="evidence" value="ECO:0007669"/>
    <property type="project" value="UniProtKB-UniRule"/>
</dbReference>
<keyword evidence="8" id="KW-0249">Electron transport</keyword>
<evidence type="ECO:0000256" key="11">
    <source>
        <dbReference type="ARBA" id="ARBA00037877"/>
    </source>
</evidence>
<keyword evidence="4 14" id="KW-0812">Transmembrane</keyword>
<evidence type="ECO:0000256" key="6">
    <source>
        <dbReference type="ARBA" id="ARBA00022824"/>
    </source>
</evidence>
<comment type="caution">
    <text evidence="16">The sequence shown here is derived from an EMBL/GenBank/DDBJ whole genome shotgun (WGS) entry which is preliminary data.</text>
</comment>
<evidence type="ECO:0000256" key="2">
    <source>
        <dbReference type="ARBA" id="ARBA00022448"/>
    </source>
</evidence>
<gene>
    <name evidence="16" type="primary">CYB5A</name>
    <name evidence="16" type="ORF">T05_8381</name>
</gene>
<dbReference type="GO" id="GO:0020037">
    <property type="term" value="F:heme binding"/>
    <property type="evidence" value="ECO:0007669"/>
    <property type="project" value="UniProtKB-UniRule"/>
</dbReference>
<sequence>MAAKRTFSRKEVEEHNSKQSTWLIMENKVYDVTKFLEEHPGGIEVLLEQAGRDATESFEDIGHSNDAREMRDQYYIGDIVESKICYFIVSAFQNEHKHFQRTSSATLTKSSPSIFNSTWSNWLIPAAAAVIVALSYRAIVAFIKGST</sequence>
<dbReference type="SUPFAM" id="SSF55856">
    <property type="entry name" value="Cytochrome b5-like heme/steroid binding domain"/>
    <property type="match status" value="1"/>
</dbReference>
<dbReference type="InterPro" id="IPR018506">
    <property type="entry name" value="Cyt_B5_heme-BS"/>
</dbReference>
<dbReference type="InterPro" id="IPR050668">
    <property type="entry name" value="Cytochrome_b5"/>
</dbReference>
<evidence type="ECO:0000256" key="14">
    <source>
        <dbReference type="RuleBase" id="RU362121"/>
    </source>
</evidence>
<reference evidence="16 17" key="1">
    <citation type="submission" date="2015-01" db="EMBL/GenBank/DDBJ databases">
        <title>Evolution of Trichinella species and genotypes.</title>
        <authorList>
            <person name="Korhonen P.K."/>
            <person name="Edoardo P."/>
            <person name="Giuseppe L.R."/>
            <person name="Gasser R.B."/>
        </authorList>
    </citation>
    <scope>NUCLEOTIDE SEQUENCE [LARGE SCALE GENOMIC DNA]</scope>
    <source>
        <strain evidence="16">ISS417</strain>
    </source>
</reference>
<proteinExistence type="inferred from homology"/>
<name>A0A0V0THW8_9BILA</name>
<organism evidence="16 17">
    <name type="scientific">Trichinella murrelli</name>
    <dbReference type="NCBI Taxonomy" id="144512"/>
    <lineage>
        <taxon>Eukaryota</taxon>
        <taxon>Metazoa</taxon>
        <taxon>Ecdysozoa</taxon>
        <taxon>Nematoda</taxon>
        <taxon>Enoplea</taxon>
        <taxon>Dorylaimia</taxon>
        <taxon>Trichinellida</taxon>
        <taxon>Trichinellidae</taxon>
        <taxon>Trichinella</taxon>
    </lineage>
</organism>
<evidence type="ECO:0000256" key="12">
    <source>
        <dbReference type="ARBA" id="ARBA00038168"/>
    </source>
</evidence>
<dbReference type="Gene3D" id="3.10.120.10">
    <property type="entry name" value="Cytochrome b5-like heme/steroid binding domain"/>
    <property type="match status" value="1"/>
</dbReference>
<dbReference type="AlphaFoldDB" id="A0A0V0THW8"/>
<dbReference type="Proteomes" id="UP000055048">
    <property type="component" value="Unassembled WGS sequence"/>
</dbReference>
<feature type="transmembrane region" description="Helical" evidence="14">
    <location>
        <begin position="122"/>
        <end position="143"/>
    </location>
</feature>
<evidence type="ECO:0000259" key="15">
    <source>
        <dbReference type="PROSITE" id="PS50255"/>
    </source>
</evidence>
<dbReference type="PROSITE" id="PS50255">
    <property type="entry name" value="CYTOCHROME_B5_2"/>
    <property type="match status" value="1"/>
</dbReference>
<comment type="similarity">
    <text evidence="12 14">Belongs to the cytochrome b5 family.</text>
</comment>
<evidence type="ECO:0000256" key="7">
    <source>
        <dbReference type="ARBA" id="ARBA00022848"/>
    </source>
</evidence>
<evidence type="ECO:0000256" key="8">
    <source>
        <dbReference type="ARBA" id="ARBA00022982"/>
    </source>
</evidence>
<dbReference type="PROSITE" id="PS00191">
    <property type="entry name" value="CYTOCHROME_B5_1"/>
    <property type="match status" value="1"/>
</dbReference>
<dbReference type="OrthoDB" id="260519at2759"/>
<keyword evidence="3 14" id="KW-0349">Heme</keyword>
<dbReference type="EMBL" id="JYDJ01000280">
    <property type="protein sequence ID" value="KRX38131.1"/>
    <property type="molecule type" value="Genomic_DNA"/>
</dbReference>
<dbReference type="InterPro" id="IPR001199">
    <property type="entry name" value="Cyt_B5-like_heme/steroid-bd"/>
</dbReference>
<evidence type="ECO:0000256" key="10">
    <source>
        <dbReference type="ARBA" id="ARBA00023136"/>
    </source>
</evidence>
<evidence type="ECO:0000256" key="9">
    <source>
        <dbReference type="ARBA" id="ARBA00023004"/>
    </source>
</evidence>
<feature type="domain" description="Cytochrome b5 heme-binding" evidence="15">
    <location>
        <begin position="4"/>
        <end position="80"/>
    </location>
</feature>
<evidence type="ECO:0000256" key="5">
    <source>
        <dbReference type="ARBA" id="ARBA00022723"/>
    </source>
</evidence>
<dbReference type="PANTHER" id="PTHR19359">
    <property type="entry name" value="CYTOCHROME B5"/>
    <property type="match status" value="1"/>
</dbReference>
<keyword evidence="14" id="KW-1133">Transmembrane helix</keyword>